<evidence type="ECO:0000313" key="3">
    <source>
        <dbReference type="Proteomes" id="UP000550707"/>
    </source>
</evidence>
<protein>
    <submittedName>
        <fullName evidence="2">Uncharacterized protein</fullName>
    </submittedName>
</protein>
<reference evidence="2 3" key="1">
    <citation type="journal article" date="2020" name="Nature">
        <title>Six reference-quality genomes reveal evolution of bat adaptations.</title>
        <authorList>
            <person name="Jebb D."/>
            <person name="Huang Z."/>
            <person name="Pippel M."/>
            <person name="Hughes G.M."/>
            <person name="Lavrichenko K."/>
            <person name="Devanna P."/>
            <person name="Winkler S."/>
            <person name="Jermiin L.S."/>
            <person name="Skirmuntt E.C."/>
            <person name="Katzourakis A."/>
            <person name="Burkitt-Gray L."/>
            <person name="Ray D.A."/>
            <person name="Sullivan K.A.M."/>
            <person name="Roscito J.G."/>
            <person name="Kirilenko B.M."/>
            <person name="Davalos L.M."/>
            <person name="Corthals A.P."/>
            <person name="Power M.L."/>
            <person name="Jones G."/>
            <person name="Ransome R.D."/>
            <person name="Dechmann D.K.N."/>
            <person name="Locatelli A.G."/>
            <person name="Puechmaille S.J."/>
            <person name="Fedrigo O."/>
            <person name="Jarvis E.D."/>
            <person name="Hiller M."/>
            <person name="Vernes S.C."/>
            <person name="Myers E.W."/>
            <person name="Teeling E.C."/>
        </authorList>
    </citation>
    <scope>NUCLEOTIDE SEQUENCE [LARGE SCALE GENOMIC DNA]</scope>
    <source>
        <strain evidence="2">MMolMol1</strain>
        <tissue evidence="2">Muscle</tissue>
    </source>
</reference>
<dbReference type="Proteomes" id="UP000550707">
    <property type="component" value="Unassembled WGS sequence"/>
</dbReference>
<evidence type="ECO:0000256" key="1">
    <source>
        <dbReference type="SAM" id="MobiDB-lite"/>
    </source>
</evidence>
<evidence type="ECO:0000313" key="2">
    <source>
        <dbReference type="EMBL" id="KAF6452799.1"/>
    </source>
</evidence>
<name>A0A7J8FZH1_MOLMO</name>
<feature type="compositionally biased region" description="Basic and acidic residues" evidence="1">
    <location>
        <begin position="24"/>
        <end position="37"/>
    </location>
</feature>
<dbReference type="InParanoid" id="A0A7J8FZH1"/>
<gene>
    <name evidence="2" type="ORF">HJG59_008150</name>
</gene>
<dbReference type="EMBL" id="JACASF010000010">
    <property type="protein sequence ID" value="KAF6452799.1"/>
    <property type="molecule type" value="Genomic_DNA"/>
</dbReference>
<sequence length="151" mass="16621">MRGWMQSGEGLEGTLENPHALPHFADEETGARERKDLVSLSSSKEQKGSLLGKNQEQRPGRGGQGGVSLPQAPKRTPPPRGLRPLALCPRHCFQGTLARSPHLTLMVEPRGGVGVFVFASNKCILFKKSRNVFCRHFGKFQTAIQMESTEK</sequence>
<dbReference type="AlphaFoldDB" id="A0A7J8FZH1"/>
<organism evidence="2 3">
    <name type="scientific">Molossus molossus</name>
    <name type="common">Pallas' mastiff bat</name>
    <name type="synonym">Vespertilio molossus</name>
    <dbReference type="NCBI Taxonomy" id="27622"/>
    <lineage>
        <taxon>Eukaryota</taxon>
        <taxon>Metazoa</taxon>
        <taxon>Chordata</taxon>
        <taxon>Craniata</taxon>
        <taxon>Vertebrata</taxon>
        <taxon>Euteleostomi</taxon>
        <taxon>Mammalia</taxon>
        <taxon>Eutheria</taxon>
        <taxon>Laurasiatheria</taxon>
        <taxon>Chiroptera</taxon>
        <taxon>Yangochiroptera</taxon>
        <taxon>Molossidae</taxon>
        <taxon>Molossus</taxon>
    </lineage>
</organism>
<accession>A0A7J8FZH1</accession>
<feature type="region of interest" description="Disordered" evidence="1">
    <location>
        <begin position="1"/>
        <end position="83"/>
    </location>
</feature>
<proteinExistence type="predicted"/>
<keyword evidence="3" id="KW-1185">Reference proteome</keyword>
<comment type="caution">
    <text evidence="2">The sequence shown here is derived from an EMBL/GenBank/DDBJ whole genome shotgun (WGS) entry which is preliminary data.</text>
</comment>